<keyword evidence="6" id="KW-1185">Reference proteome</keyword>
<evidence type="ECO:0000256" key="2">
    <source>
        <dbReference type="PROSITE-ProRule" id="PRU00335"/>
    </source>
</evidence>
<name>A0ABT8DZ03_9BURK</name>
<reference evidence="5 6" key="1">
    <citation type="submission" date="2023-06" db="EMBL/GenBank/DDBJ databases">
        <title>Pelomonas sp. PFR6 16S ribosomal RNA gene Genome sequencing and assembly.</title>
        <authorList>
            <person name="Woo H."/>
        </authorList>
    </citation>
    <scope>NUCLEOTIDE SEQUENCE [LARGE SCALE GENOMIC DNA]</scope>
    <source>
        <strain evidence="5 6">PFR6</strain>
    </source>
</reference>
<feature type="DNA-binding region" description="H-T-H motif" evidence="2">
    <location>
        <begin position="49"/>
        <end position="68"/>
    </location>
</feature>
<sequence>MSKKSELHRGAPAQPTRLRRSPAAMSELKARMLARAREIHRDEGLEALSMRRLAEEFGLSTMAMYSYFRDKQALLSGLWVEAFEALVERLQAAAQPSATPLQRLDVHLRCLIAFWEERVDQYRLVYLSAAQTAGASDLVDLGRQPAYAQLLLLTRERVAACLQGQATGEPEESLLRMQTDLLVAQLLGYLQLTLGVARYPLLDREALRELLIQEILRSVGGAAQTPRRGAAQA</sequence>
<dbReference type="PANTHER" id="PTHR30055">
    <property type="entry name" value="HTH-TYPE TRANSCRIPTIONAL REGULATOR RUTR"/>
    <property type="match status" value="1"/>
</dbReference>
<evidence type="ECO:0000256" key="1">
    <source>
        <dbReference type="ARBA" id="ARBA00023125"/>
    </source>
</evidence>
<evidence type="ECO:0000313" key="5">
    <source>
        <dbReference type="EMBL" id="MDN3922808.1"/>
    </source>
</evidence>
<dbReference type="InterPro" id="IPR050109">
    <property type="entry name" value="HTH-type_TetR-like_transc_reg"/>
</dbReference>
<dbReference type="EMBL" id="JAUHHC010000006">
    <property type="protein sequence ID" value="MDN3922808.1"/>
    <property type="molecule type" value="Genomic_DNA"/>
</dbReference>
<feature type="region of interest" description="Disordered" evidence="3">
    <location>
        <begin position="1"/>
        <end position="21"/>
    </location>
</feature>
<dbReference type="PANTHER" id="PTHR30055:SF239">
    <property type="entry name" value="TRANSCRIPTIONAL REGULATORY PROTEIN"/>
    <property type="match status" value="1"/>
</dbReference>
<evidence type="ECO:0000256" key="3">
    <source>
        <dbReference type="SAM" id="MobiDB-lite"/>
    </source>
</evidence>
<dbReference type="InterPro" id="IPR001647">
    <property type="entry name" value="HTH_TetR"/>
</dbReference>
<dbReference type="Gene3D" id="1.10.357.10">
    <property type="entry name" value="Tetracycline Repressor, domain 2"/>
    <property type="match status" value="1"/>
</dbReference>
<feature type="domain" description="HTH tetR-type" evidence="4">
    <location>
        <begin position="26"/>
        <end position="86"/>
    </location>
</feature>
<gene>
    <name evidence="5" type="ORF">QWJ38_21160</name>
</gene>
<protein>
    <submittedName>
        <fullName evidence="5">TetR/AcrR family transcriptional regulator</fullName>
    </submittedName>
</protein>
<evidence type="ECO:0000259" key="4">
    <source>
        <dbReference type="PROSITE" id="PS50977"/>
    </source>
</evidence>
<dbReference type="RefSeq" id="WP_290361122.1">
    <property type="nucleotide sequence ID" value="NZ_JAUHHC010000006.1"/>
</dbReference>
<dbReference type="Proteomes" id="UP001228044">
    <property type="component" value="Unassembled WGS sequence"/>
</dbReference>
<dbReference type="Pfam" id="PF00440">
    <property type="entry name" value="TetR_N"/>
    <property type="match status" value="1"/>
</dbReference>
<keyword evidence="1 2" id="KW-0238">DNA-binding</keyword>
<dbReference type="SUPFAM" id="SSF46689">
    <property type="entry name" value="Homeodomain-like"/>
    <property type="match status" value="1"/>
</dbReference>
<evidence type="ECO:0000313" key="6">
    <source>
        <dbReference type="Proteomes" id="UP001228044"/>
    </source>
</evidence>
<dbReference type="PROSITE" id="PS50977">
    <property type="entry name" value="HTH_TETR_2"/>
    <property type="match status" value="1"/>
</dbReference>
<proteinExistence type="predicted"/>
<dbReference type="InterPro" id="IPR009057">
    <property type="entry name" value="Homeodomain-like_sf"/>
</dbReference>
<comment type="caution">
    <text evidence="5">The sequence shown here is derived from an EMBL/GenBank/DDBJ whole genome shotgun (WGS) entry which is preliminary data.</text>
</comment>
<organism evidence="5 6">
    <name type="scientific">Roseateles violae</name>
    <dbReference type="NCBI Taxonomy" id="3058042"/>
    <lineage>
        <taxon>Bacteria</taxon>
        <taxon>Pseudomonadati</taxon>
        <taxon>Pseudomonadota</taxon>
        <taxon>Betaproteobacteria</taxon>
        <taxon>Burkholderiales</taxon>
        <taxon>Sphaerotilaceae</taxon>
        <taxon>Roseateles</taxon>
    </lineage>
</organism>
<accession>A0ABT8DZ03</accession>